<comment type="caution">
    <text evidence="2">The sequence shown here is derived from an EMBL/GenBank/DDBJ whole genome shotgun (WGS) entry which is preliminary data.</text>
</comment>
<gene>
    <name evidence="2" type="ORF">Mgra_00008089</name>
</gene>
<accession>A0A8S9ZGR5</accession>
<evidence type="ECO:0000256" key="1">
    <source>
        <dbReference type="SAM" id="Phobius"/>
    </source>
</evidence>
<keyword evidence="3" id="KW-1185">Reference proteome</keyword>
<evidence type="ECO:0000313" key="2">
    <source>
        <dbReference type="EMBL" id="KAF7632488.1"/>
    </source>
</evidence>
<feature type="non-terminal residue" evidence="2">
    <location>
        <position position="1"/>
    </location>
</feature>
<proteinExistence type="predicted"/>
<dbReference type="Proteomes" id="UP000605970">
    <property type="component" value="Unassembled WGS sequence"/>
</dbReference>
<dbReference type="EMBL" id="JABEBT010000101">
    <property type="protein sequence ID" value="KAF7632488.1"/>
    <property type="molecule type" value="Genomic_DNA"/>
</dbReference>
<protein>
    <submittedName>
        <fullName evidence="2">Uncharacterized protein</fullName>
    </submittedName>
</protein>
<evidence type="ECO:0000313" key="3">
    <source>
        <dbReference type="Proteomes" id="UP000605970"/>
    </source>
</evidence>
<keyword evidence="1" id="KW-0472">Membrane</keyword>
<dbReference type="AlphaFoldDB" id="A0A8S9ZGR5"/>
<sequence>MKKEFIYFIFILINIFFNSLLATKKLNKKKSSKNKELKLEKLNKRYELFTIPESQQYEEYSQVSIDNYKTDLVLKHENFYSGNPNKTLNLYSKNFQQLISCIEFFSNEENKESLFLIISKIKNGIGKPMLKLQGLNQFYELWKKFENKADEIDKVKSLNEENVKEEEITNQQLIDIKTAVTLGYLRYLYMDDFCKNVNEIYTNNFQVYLNDFCKKKVK</sequence>
<keyword evidence="1" id="KW-0812">Transmembrane</keyword>
<feature type="transmembrane region" description="Helical" evidence="1">
    <location>
        <begin position="6"/>
        <end position="23"/>
    </location>
</feature>
<reference evidence="2" key="1">
    <citation type="journal article" date="2020" name="Ecol. Evol.">
        <title>Genome structure and content of the rice root-knot nematode (Meloidogyne graminicola).</title>
        <authorList>
            <person name="Phan N.T."/>
            <person name="Danchin E.G.J."/>
            <person name="Klopp C."/>
            <person name="Perfus-Barbeoch L."/>
            <person name="Kozlowski D.K."/>
            <person name="Koutsovoulos G.D."/>
            <person name="Lopez-Roques C."/>
            <person name="Bouchez O."/>
            <person name="Zahm M."/>
            <person name="Besnard G."/>
            <person name="Bellafiore S."/>
        </authorList>
    </citation>
    <scope>NUCLEOTIDE SEQUENCE</scope>
    <source>
        <strain evidence="2">VN-18</strain>
    </source>
</reference>
<keyword evidence="1" id="KW-1133">Transmembrane helix</keyword>
<organism evidence="2 3">
    <name type="scientific">Meloidogyne graminicola</name>
    <dbReference type="NCBI Taxonomy" id="189291"/>
    <lineage>
        <taxon>Eukaryota</taxon>
        <taxon>Metazoa</taxon>
        <taxon>Ecdysozoa</taxon>
        <taxon>Nematoda</taxon>
        <taxon>Chromadorea</taxon>
        <taxon>Rhabditida</taxon>
        <taxon>Tylenchina</taxon>
        <taxon>Tylenchomorpha</taxon>
        <taxon>Tylenchoidea</taxon>
        <taxon>Meloidogynidae</taxon>
        <taxon>Meloidogyninae</taxon>
        <taxon>Meloidogyne</taxon>
    </lineage>
</organism>
<name>A0A8S9ZGR5_9BILA</name>